<name>A0A919PUT5_9ACTN</name>
<evidence type="ECO:0000313" key="1">
    <source>
        <dbReference type="EMBL" id="GIG48938.1"/>
    </source>
</evidence>
<dbReference type="Proteomes" id="UP000660611">
    <property type="component" value="Unassembled WGS sequence"/>
</dbReference>
<keyword evidence="2" id="KW-1185">Reference proteome</keyword>
<protein>
    <submittedName>
        <fullName evidence="1">Uncharacterized protein</fullName>
    </submittedName>
</protein>
<dbReference type="EMBL" id="BONQ01000110">
    <property type="protein sequence ID" value="GIG48938.1"/>
    <property type="molecule type" value="Genomic_DNA"/>
</dbReference>
<reference evidence="1" key="1">
    <citation type="submission" date="2021-01" db="EMBL/GenBank/DDBJ databases">
        <title>Whole genome shotgun sequence of Dactylosporangium siamense NBRC 106093.</title>
        <authorList>
            <person name="Komaki H."/>
            <person name="Tamura T."/>
        </authorList>
    </citation>
    <scope>NUCLEOTIDE SEQUENCE</scope>
    <source>
        <strain evidence="1">NBRC 106093</strain>
    </source>
</reference>
<evidence type="ECO:0000313" key="2">
    <source>
        <dbReference type="Proteomes" id="UP000660611"/>
    </source>
</evidence>
<proteinExistence type="predicted"/>
<gene>
    <name evidence="1" type="ORF">Dsi01nite_069790</name>
</gene>
<dbReference type="AlphaFoldDB" id="A0A919PUT5"/>
<sequence>MLAAVGAYANCGGPAVPSPFPAYAYDIDNDGAIDRFVAMRCPGSKADQLEVLTGKNPQGHPQRLGGDDAGPLIHHRDEVDLEHGCLMFADRTVLVGVAGGGNPSAVAVSRIGHWDSGTHRVVMREAPHGLTIPCGAIVPAART</sequence>
<accession>A0A919PUT5</accession>
<organism evidence="1 2">
    <name type="scientific">Dactylosporangium siamense</name>
    <dbReference type="NCBI Taxonomy" id="685454"/>
    <lineage>
        <taxon>Bacteria</taxon>
        <taxon>Bacillati</taxon>
        <taxon>Actinomycetota</taxon>
        <taxon>Actinomycetes</taxon>
        <taxon>Micromonosporales</taxon>
        <taxon>Micromonosporaceae</taxon>
        <taxon>Dactylosporangium</taxon>
    </lineage>
</organism>
<comment type="caution">
    <text evidence="1">The sequence shown here is derived from an EMBL/GenBank/DDBJ whole genome shotgun (WGS) entry which is preliminary data.</text>
</comment>